<comment type="caution">
    <text evidence="2">The sequence shown here is derived from an EMBL/GenBank/DDBJ whole genome shotgun (WGS) entry which is preliminary data.</text>
</comment>
<evidence type="ECO:0000259" key="1">
    <source>
        <dbReference type="Pfam" id="PF01419"/>
    </source>
</evidence>
<gene>
    <name evidence="2" type="ORF">POL72_12085</name>
</gene>
<dbReference type="RefSeq" id="WP_272095295.1">
    <property type="nucleotide sequence ID" value="NZ_JAQNDK010000001.1"/>
</dbReference>
<dbReference type="InterPro" id="IPR001229">
    <property type="entry name" value="Jacalin-like_lectin_dom"/>
</dbReference>
<dbReference type="Pfam" id="PF01419">
    <property type="entry name" value="Jacalin"/>
    <property type="match status" value="1"/>
</dbReference>
<dbReference type="InterPro" id="IPR036404">
    <property type="entry name" value="Jacalin-like_lectin_dom_sf"/>
</dbReference>
<evidence type="ECO:0000313" key="3">
    <source>
        <dbReference type="Proteomes" id="UP001217485"/>
    </source>
</evidence>
<proteinExistence type="predicted"/>
<protein>
    <recommendedName>
        <fullName evidence="1">Jacalin-type lectin domain-containing protein</fullName>
    </recommendedName>
</protein>
<organism evidence="2 3">
    <name type="scientific">Sorangium atrum</name>
    <dbReference type="NCBI Taxonomy" id="2995308"/>
    <lineage>
        <taxon>Bacteria</taxon>
        <taxon>Pseudomonadati</taxon>
        <taxon>Myxococcota</taxon>
        <taxon>Polyangia</taxon>
        <taxon>Polyangiales</taxon>
        <taxon>Polyangiaceae</taxon>
        <taxon>Sorangium</taxon>
    </lineage>
</organism>
<evidence type="ECO:0000313" key="2">
    <source>
        <dbReference type="EMBL" id="MDC0678473.1"/>
    </source>
</evidence>
<accession>A0ABT5BYG2</accession>
<sequence length="532" mass="58078">MATKTERREAGQGRPALVSLTSPAVVLQGYDSVNGDARQTALKGETASTGANVIMYHRICTDLESLSQALQINQSLSVGMASVGSVDEKMEFIHNLTVTTYSVSIVVYVSKIISTETVTNAWIKDDVVPPTDDAALNEFFQIYGDSYVSALTRGGEYYAVYTFHSQTQDEQTNVKATINAHGVVGGTNISTDLQIQLDEIRKSTQVYVEVQQGVRGVANLELPKDEEIVEFARTFPTRDLTAPVITSFQSAGYETIKGIGTHFSKVKNNRLKFVGTKVKPGLSAKLAYVLMLKNQIDLLHQIYDFYGGHSDTALDQVANEVDADLDAIDNTMNDYSNDPTAELEHPDLKSLSHKKIPMLNYSTFYTPYYGSPDQGVGFPFDDVDNIGSYLQLRTHITSIQFWATDQVFKFVTRYADTSKESEKVHGGDFGTPSNVLSLQTGQYVQQITGTSAVNSTGNVSITSLGITATNSDGSNPSTVQGGIPAGVTFASLRPADTFVLGFRGRNRNELHALGLVCAKFLDATWQKAPWKI</sequence>
<keyword evidence="3" id="KW-1185">Reference proteome</keyword>
<name>A0ABT5BYG2_9BACT</name>
<dbReference type="EMBL" id="JAQNDK010000001">
    <property type="protein sequence ID" value="MDC0678473.1"/>
    <property type="molecule type" value="Genomic_DNA"/>
</dbReference>
<dbReference type="SUPFAM" id="SSF51101">
    <property type="entry name" value="Mannose-binding lectins"/>
    <property type="match status" value="1"/>
</dbReference>
<dbReference type="Proteomes" id="UP001217485">
    <property type="component" value="Unassembled WGS sequence"/>
</dbReference>
<reference evidence="2 3" key="1">
    <citation type="submission" date="2023-01" db="EMBL/GenBank/DDBJ databases">
        <title>Minimal conservation of predation-associated metabolite biosynthetic gene clusters underscores biosynthetic potential of Myxococcota including descriptions for ten novel species: Archangium lansinium sp. nov., Myxococcus landrumus sp. nov., Nannocystis bai.</title>
        <authorList>
            <person name="Ahearne A."/>
            <person name="Stevens C."/>
            <person name="Dowd S."/>
        </authorList>
    </citation>
    <scope>NUCLEOTIDE SEQUENCE [LARGE SCALE GENOMIC DNA]</scope>
    <source>
        <strain evidence="2 3">WIWO2</strain>
    </source>
</reference>
<dbReference type="Gene3D" id="2.100.10.30">
    <property type="entry name" value="Jacalin-like lectin domain"/>
    <property type="match status" value="1"/>
</dbReference>
<feature type="domain" description="Jacalin-type lectin" evidence="1">
    <location>
        <begin position="393"/>
        <end position="515"/>
    </location>
</feature>